<keyword evidence="2" id="KW-0677">Repeat</keyword>
<protein>
    <submittedName>
        <fullName evidence="6">Na(+)/H(+) exchange regulatory cofactor NHE-RF2-like</fullName>
    </submittedName>
</protein>
<dbReference type="GeneTree" id="ENSGT00950000182849"/>
<feature type="region of interest" description="Disordered" evidence="4">
    <location>
        <begin position="213"/>
        <end position="266"/>
    </location>
</feature>
<keyword evidence="7" id="KW-1185">Reference proteome</keyword>
<dbReference type="InParanoid" id="A0A674EID1"/>
<dbReference type="InterPro" id="IPR001478">
    <property type="entry name" value="PDZ"/>
</dbReference>
<evidence type="ECO:0000256" key="4">
    <source>
        <dbReference type="SAM" id="MobiDB-lite"/>
    </source>
</evidence>
<evidence type="ECO:0000256" key="3">
    <source>
        <dbReference type="ARBA" id="ARBA00023136"/>
    </source>
</evidence>
<dbReference type="PROSITE" id="PS50106">
    <property type="entry name" value="PDZ"/>
    <property type="match status" value="2"/>
</dbReference>
<proteinExistence type="predicted"/>
<evidence type="ECO:0000256" key="1">
    <source>
        <dbReference type="ARBA" id="ARBA00004184"/>
    </source>
</evidence>
<gene>
    <name evidence="6" type="primary">LOC115171745</name>
</gene>
<dbReference type="GO" id="GO:0005102">
    <property type="term" value="F:signaling receptor binding"/>
    <property type="evidence" value="ECO:0007669"/>
    <property type="project" value="TreeGrafter"/>
</dbReference>
<dbReference type="Gene3D" id="2.30.42.10">
    <property type="match status" value="2"/>
</dbReference>
<feature type="compositionally biased region" description="Polar residues" evidence="4">
    <location>
        <begin position="414"/>
        <end position="448"/>
    </location>
</feature>
<reference evidence="6" key="1">
    <citation type="submission" date="2025-08" db="UniProtKB">
        <authorList>
            <consortium name="Ensembl"/>
        </authorList>
    </citation>
    <scope>IDENTIFICATION</scope>
</reference>
<dbReference type="PANTHER" id="PTHR14191">
    <property type="entry name" value="PDZ DOMAIN CONTAINING PROTEIN"/>
    <property type="match status" value="1"/>
</dbReference>
<dbReference type="CDD" id="cd06768">
    <property type="entry name" value="PDZ_NHERF-like"/>
    <property type="match status" value="2"/>
</dbReference>
<dbReference type="InterPro" id="IPR015098">
    <property type="entry name" value="EBP50_C"/>
</dbReference>
<dbReference type="GO" id="GO:0072659">
    <property type="term" value="P:protein localization to plasma membrane"/>
    <property type="evidence" value="ECO:0007669"/>
    <property type="project" value="TreeGrafter"/>
</dbReference>
<dbReference type="FunFam" id="2.30.42.10:FF:000068">
    <property type="entry name" value="Na(+)/H(+) exchange regulatory cofactor NHE-RF"/>
    <property type="match status" value="2"/>
</dbReference>
<evidence type="ECO:0000313" key="6">
    <source>
        <dbReference type="Ensembl" id="ENSSTUP00000107791.1"/>
    </source>
</evidence>
<feature type="region of interest" description="Disordered" evidence="4">
    <location>
        <begin position="408"/>
        <end position="450"/>
    </location>
</feature>
<keyword evidence="3" id="KW-0472">Membrane</keyword>
<dbReference type="InterPro" id="IPR036034">
    <property type="entry name" value="PDZ_sf"/>
</dbReference>
<dbReference type="GO" id="GO:0043495">
    <property type="term" value="F:protein-membrane adaptor activity"/>
    <property type="evidence" value="ECO:0007669"/>
    <property type="project" value="TreeGrafter"/>
</dbReference>
<feature type="compositionally biased region" description="Pro residues" evidence="4">
    <location>
        <begin position="219"/>
        <end position="233"/>
    </location>
</feature>
<feature type="compositionally biased region" description="Basic residues" evidence="4">
    <location>
        <begin position="479"/>
        <end position="488"/>
    </location>
</feature>
<sequence length="503" mass="55219">MTINHCVVNMIQLSPFRHNKTTSQLFLARSPFLTLETPSEHTDWSITRGVLVPGSPSRAKRQHFHSMRLIRLLSEKGPLLRPLFKSCALNKTGLKSWTAGEMASELKPRLCIMTKSENGYGFHLHGEKGKNGQYIRKVELASSAEASGLRPGDRVIEVNGGNVEKDTHHQVVQRIKAVEHETRLLVVDRETDEYLRSLRLVCTEEMAVRLGGLTSVSPASPPASPPPSSPPASSPAAKRENGSVSKLPATLTREVPKPTRRSPSRAAKKVFLGLPLLLSPCGFQEALAHVNAHTQVARPPVDPSELFPRLCHLVRAETGYGFNLHSEKSRPGQYIRSLDPGSPADHAGLRPQDRLIEVNGVNVEGMRHAEVVAFIKTGGDETRLLVVDPDTDHHFKKMGVTPLASHVKDYDGPSISNGSPSPQINGSFTSRSIQSHHSDLSSPDNSLQLGEDEAGRLMDPFAEIGLLLSPTAAEAKEKAHAKRAKKRAPQMDWDKKHQLFSNF</sequence>
<dbReference type="GO" id="GO:0016324">
    <property type="term" value="C:apical plasma membrane"/>
    <property type="evidence" value="ECO:0007669"/>
    <property type="project" value="TreeGrafter"/>
</dbReference>
<dbReference type="SMART" id="SM00228">
    <property type="entry name" value="PDZ"/>
    <property type="match status" value="2"/>
</dbReference>
<dbReference type="Pfam" id="PF09007">
    <property type="entry name" value="EBP50_C"/>
    <property type="match status" value="1"/>
</dbReference>
<comment type="subcellular location">
    <subcellularLocation>
        <location evidence="1">Endomembrane system</location>
        <topology evidence="1">Peripheral membrane protein</topology>
    </subcellularLocation>
</comment>
<dbReference type="PANTHER" id="PTHR14191:SF4">
    <property type="entry name" value="NA(+)_H(+) EXCHANGE REGULATORY COFACTOR NHE-RF2"/>
    <property type="match status" value="1"/>
</dbReference>
<dbReference type="SUPFAM" id="SSF50156">
    <property type="entry name" value="PDZ domain-like"/>
    <property type="match status" value="2"/>
</dbReference>
<evidence type="ECO:0000313" key="7">
    <source>
        <dbReference type="Proteomes" id="UP000472277"/>
    </source>
</evidence>
<dbReference type="InterPro" id="IPR051067">
    <property type="entry name" value="NHER"/>
</dbReference>
<dbReference type="Proteomes" id="UP000472277">
    <property type="component" value="Chromosome 32"/>
</dbReference>
<reference evidence="6" key="2">
    <citation type="submission" date="2025-09" db="UniProtKB">
        <authorList>
            <consortium name="Ensembl"/>
        </authorList>
    </citation>
    <scope>IDENTIFICATION</scope>
</reference>
<evidence type="ECO:0000256" key="2">
    <source>
        <dbReference type="ARBA" id="ARBA00022737"/>
    </source>
</evidence>
<feature type="domain" description="PDZ" evidence="5">
    <location>
        <begin position="110"/>
        <end position="190"/>
    </location>
</feature>
<dbReference type="Pfam" id="PF00595">
    <property type="entry name" value="PDZ"/>
    <property type="match status" value="2"/>
</dbReference>
<dbReference type="Ensembl" id="ENSSTUT00000115473.1">
    <property type="protein sequence ID" value="ENSSTUP00000107791.1"/>
    <property type="gene ID" value="ENSSTUG00000047915.1"/>
</dbReference>
<accession>A0A674EID1</accession>
<feature type="region of interest" description="Disordered" evidence="4">
    <location>
        <begin position="479"/>
        <end position="503"/>
    </location>
</feature>
<organism evidence="6 7">
    <name type="scientific">Salmo trutta</name>
    <name type="common">Brown trout</name>
    <dbReference type="NCBI Taxonomy" id="8032"/>
    <lineage>
        <taxon>Eukaryota</taxon>
        <taxon>Metazoa</taxon>
        <taxon>Chordata</taxon>
        <taxon>Craniata</taxon>
        <taxon>Vertebrata</taxon>
        <taxon>Euteleostomi</taxon>
        <taxon>Actinopterygii</taxon>
        <taxon>Neopterygii</taxon>
        <taxon>Teleostei</taxon>
        <taxon>Protacanthopterygii</taxon>
        <taxon>Salmoniformes</taxon>
        <taxon>Salmonidae</taxon>
        <taxon>Salmoninae</taxon>
        <taxon>Salmo</taxon>
    </lineage>
</organism>
<feature type="domain" description="PDZ" evidence="5">
    <location>
        <begin position="310"/>
        <end position="390"/>
    </location>
</feature>
<dbReference type="AlphaFoldDB" id="A0A674EID1"/>
<dbReference type="OMA" id="MDPFAEM"/>
<evidence type="ECO:0000259" key="5">
    <source>
        <dbReference type="PROSITE" id="PS50106"/>
    </source>
</evidence>
<name>A0A674EID1_SALTR</name>
<dbReference type="GO" id="GO:0012505">
    <property type="term" value="C:endomembrane system"/>
    <property type="evidence" value="ECO:0007669"/>
    <property type="project" value="UniProtKB-SubCell"/>
</dbReference>